<keyword evidence="2" id="KW-1185">Reference proteome</keyword>
<dbReference type="Proteomes" id="UP000183656">
    <property type="component" value="Unassembled WGS sequence"/>
</dbReference>
<evidence type="ECO:0000313" key="1">
    <source>
        <dbReference type="EMBL" id="SFU83378.1"/>
    </source>
</evidence>
<evidence type="ECO:0000313" key="2">
    <source>
        <dbReference type="Proteomes" id="UP000183656"/>
    </source>
</evidence>
<proteinExistence type="predicted"/>
<reference evidence="1 2" key="1">
    <citation type="submission" date="2016-10" db="EMBL/GenBank/DDBJ databases">
        <authorList>
            <person name="de Groot N.N."/>
        </authorList>
    </citation>
    <scope>NUCLEOTIDE SEQUENCE [LARGE SCALE GENOMIC DNA]</scope>
    <source>
        <strain evidence="1 2">R-24608</strain>
    </source>
</reference>
<organism evidence="1 2">
    <name type="scientific">Paenacidovorax caeni</name>
    <dbReference type="NCBI Taxonomy" id="343013"/>
    <lineage>
        <taxon>Bacteria</taxon>
        <taxon>Pseudomonadati</taxon>
        <taxon>Pseudomonadota</taxon>
        <taxon>Betaproteobacteria</taxon>
        <taxon>Burkholderiales</taxon>
        <taxon>Comamonadaceae</taxon>
        <taxon>Paenacidovorax</taxon>
    </lineage>
</organism>
<gene>
    <name evidence="1" type="ORF">SAMN04489707_102514</name>
</gene>
<accession>A0A1I7JE22</accession>
<name>A0A1I7JE22_9BURK</name>
<sequence length="217" mass="23032">MAGSGWLGRRTQPRSRYGLLTPTWSPFGRSNWRAASFPDLPKAQTAAAATDRACIHDSSAPACAPMIGRPTWRERRSTRSVICSVPTGQSDATTLRLPPTLGAPDAGVDTAKRSNCRPSTTMWGTNRSLTGCVANGRQATAASMNRHMPTTALAKYRLSALDSQPTLWARSANPSPPSASPIQIALAAIATLPSPRKGCVTPDNGIRPRLPATLMSN</sequence>
<protein>
    <submittedName>
        <fullName evidence="1">Uncharacterized protein</fullName>
    </submittedName>
</protein>
<dbReference type="EMBL" id="FPBX01000025">
    <property type="protein sequence ID" value="SFU83378.1"/>
    <property type="molecule type" value="Genomic_DNA"/>
</dbReference>
<dbReference type="AlphaFoldDB" id="A0A1I7JE22"/>